<protein>
    <submittedName>
        <fullName evidence="2">Uncharacterized protein</fullName>
    </submittedName>
</protein>
<keyword evidence="3" id="KW-1185">Reference proteome</keyword>
<name>A0ABR3NJV2_9TELE</name>
<feature type="non-terminal residue" evidence="2">
    <location>
        <position position="1"/>
    </location>
</feature>
<evidence type="ECO:0000313" key="2">
    <source>
        <dbReference type="EMBL" id="KAL1277290.1"/>
    </source>
</evidence>
<sequence>LIEESKELKDKEEKEQNDKDHDFKIGEKYTQAKKETIRPGGFGRRCTLQTEFINCLGQDAYELNITVEVPLLLDSSNGYTVDFSVYTGKNNFPTEHGLSYDAVTSLMDHTFLGSGYRRLCAEEGEITPV</sequence>
<gene>
    <name evidence="2" type="ORF">QQF64_023963</name>
</gene>
<dbReference type="Proteomes" id="UP001558613">
    <property type="component" value="Unassembled WGS sequence"/>
</dbReference>
<feature type="region of interest" description="Disordered" evidence="1">
    <location>
        <begin position="1"/>
        <end position="23"/>
    </location>
</feature>
<reference evidence="2 3" key="1">
    <citation type="submission" date="2023-09" db="EMBL/GenBank/DDBJ databases">
        <authorList>
            <person name="Wang M."/>
        </authorList>
    </citation>
    <scope>NUCLEOTIDE SEQUENCE [LARGE SCALE GENOMIC DNA]</scope>
    <source>
        <strain evidence="2">GT-2023</strain>
        <tissue evidence="2">Liver</tissue>
    </source>
</reference>
<accession>A0ABR3NJV2</accession>
<organism evidence="2 3">
    <name type="scientific">Cirrhinus molitorella</name>
    <name type="common">mud carp</name>
    <dbReference type="NCBI Taxonomy" id="172907"/>
    <lineage>
        <taxon>Eukaryota</taxon>
        <taxon>Metazoa</taxon>
        <taxon>Chordata</taxon>
        <taxon>Craniata</taxon>
        <taxon>Vertebrata</taxon>
        <taxon>Euteleostomi</taxon>
        <taxon>Actinopterygii</taxon>
        <taxon>Neopterygii</taxon>
        <taxon>Teleostei</taxon>
        <taxon>Ostariophysi</taxon>
        <taxon>Cypriniformes</taxon>
        <taxon>Cyprinidae</taxon>
        <taxon>Labeoninae</taxon>
        <taxon>Labeonini</taxon>
        <taxon>Cirrhinus</taxon>
    </lineage>
</organism>
<proteinExistence type="predicted"/>
<dbReference type="EMBL" id="JAYMGO010000003">
    <property type="protein sequence ID" value="KAL1277290.1"/>
    <property type="molecule type" value="Genomic_DNA"/>
</dbReference>
<evidence type="ECO:0000256" key="1">
    <source>
        <dbReference type="SAM" id="MobiDB-lite"/>
    </source>
</evidence>
<evidence type="ECO:0000313" key="3">
    <source>
        <dbReference type="Proteomes" id="UP001558613"/>
    </source>
</evidence>
<comment type="caution">
    <text evidence="2">The sequence shown here is derived from an EMBL/GenBank/DDBJ whole genome shotgun (WGS) entry which is preliminary data.</text>
</comment>